<feature type="transmembrane region" description="Helical" evidence="7">
    <location>
        <begin position="224"/>
        <end position="242"/>
    </location>
</feature>
<feature type="transmembrane region" description="Helical" evidence="7">
    <location>
        <begin position="125"/>
        <end position="144"/>
    </location>
</feature>
<keyword evidence="3 7" id="KW-0812">Transmembrane</keyword>
<accession>A0A7R8W7L4</accession>
<feature type="region of interest" description="Disordered" evidence="6">
    <location>
        <begin position="453"/>
        <end position="505"/>
    </location>
</feature>
<feature type="transmembrane region" description="Helical" evidence="7">
    <location>
        <begin position="63"/>
        <end position="80"/>
    </location>
</feature>
<evidence type="ECO:0000256" key="6">
    <source>
        <dbReference type="SAM" id="MobiDB-lite"/>
    </source>
</evidence>
<sequence length="597" mass="66974">MQDSGVGKSSMLFDSVMTLIPQGHEKPLRVGIYNAAALLFLSCVAYMVLQVYHMVLQPFTQPLLWAILCGSVLHPMKWAFASTMRSWLADVQKSSTPTSVQIALVPLGLLKMLFVHVWELKARFFSMFIMVTVVFFSVAFGQYLCPWTLWETCLSGLEMASSPFIFFASLSRITVLMLLICYVSLLVSYQFLPGRARDVFPYFSIFVFLVTLCSISNTFGTWRFPLAGFILILSLIGAYYELRDFHAELREDREAMEGSSFEEKRYCPWIMDKVAFVFIPLVLLARFLVHPVLRFLLRVLRTRLLPALHSAHIAVVRLSERIFPPQRFRNFPYSPAPPASPRRGSPDKEVLKLTPEMFDRLKYRRKSSEYDKTLDPLVEKEKEDAAWEEYKASPGGCLRPTTTDSVFLIVCLFFRPFRIYLLKLGLTEGSSKSQRFTGGGLLLTRNAPKVTHLGVPGGVPEHLVPTPSISGRRSPTMLVEEDEESELSQEPAATSTPLTGITEQQSTAFSTLVKRRAQAVKEEAEGDGSPSISLAVPQRRDARGKGEDAGGRKPKRGSAASQKGTSDLKKVFLPYYLRLKKLQGGKQDANGVGFIAT</sequence>
<dbReference type="InterPro" id="IPR002549">
    <property type="entry name" value="AI-2E-like"/>
</dbReference>
<organism evidence="8">
    <name type="scientific">Cyprideis torosa</name>
    <dbReference type="NCBI Taxonomy" id="163714"/>
    <lineage>
        <taxon>Eukaryota</taxon>
        <taxon>Metazoa</taxon>
        <taxon>Ecdysozoa</taxon>
        <taxon>Arthropoda</taxon>
        <taxon>Crustacea</taxon>
        <taxon>Oligostraca</taxon>
        <taxon>Ostracoda</taxon>
        <taxon>Podocopa</taxon>
        <taxon>Podocopida</taxon>
        <taxon>Cytherocopina</taxon>
        <taxon>Cytheroidea</taxon>
        <taxon>Cytherideidae</taxon>
        <taxon>Cyprideis</taxon>
    </lineage>
</organism>
<evidence type="ECO:0000256" key="5">
    <source>
        <dbReference type="ARBA" id="ARBA00023136"/>
    </source>
</evidence>
<reference evidence="8" key="1">
    <citation type="submission" date="2020-11" db="EMBL/GenBank/DDBJ databases">
        <authorList>
            <person name="Tran Van P."/>
        </authorList>
    </citation>
    <scope>NUCLEOTIDE SEQUENCE</scope>
</reference>
<feature type="transmembrane region" description="Helical" evidence="7">
    <location>
        <begin position="199"/>
        <end position="218"/>
    </location>
</feature>
<feature type="transmembrane region" description="Helical" evidence="7">
    <location>
        <begin position="274"/>
        <end position="297"/>
    </location>
</feature>
<comment type="similarity">
    <text evidence="2">Belongs to the autoinducer-2 exporter (AI-2E) (TC 2.A.86) family.</text>
</comment>
<evidence type="ECO:0000256" key="7">
    <source>
        <dbReference type="SAM" id="Phobius"/>
    </source>
</evidence>
<name>A0A7R8W7L4_9CRUS</name>
<dbReference type="OrthoDB" id="5970161at2759"/>
<feature type="region of interest" description="Disordered" evidence="6">
    <location>
        <begin position="520"/>
        <end position="565"/>
    </location>
</feature>
<dbReference type="EMBL" id="OB660827">
    <property type="protein sequence ID" value="CAD7226431.1"/>
    <property type="molecule type" value="Genomic_DNA"/>
</dbReference>
<evidence type="ECO:0000313" key="8">
    <source>
        <dbReference type="EMBL" id="CAD7226431.1"/>
    </source>
</evidence>
<evidence type="ECO:0000256" key="1">
    <source>
        <dbReference type="ARBA" id="ARBA00004141"/>
    </source>
</evidence>
<dbReference type="AlphaFoldDB" id="A0A7R8W7L4"/>
<dbReference type="PANTHER" id="PTHR21716:SF4">
    <property type="entry name" value="TRANSMEMBRANE PROTEIN 245"/>
    <property type="match status" value="1"/>
</dbReference>
<feature type="transmembrane region" description="Helical" evidence="7">
    <location>
        <begin position="100"/>
        <end position="118"/>
    </location>
</feature>
<feature type="compositionally biased region" description="Polar residues" evidence="6">
    <location>
        <begin position="491"/>
        <end position="505"/>
    </location>
</feature>
<keyword evidence="4 7" id="KW-1133">Transmembrane helix</keyword>
<comment type="subcellular location">
    <subcellularLocation>
        <location evidence="1">Membrane</location>
        <topology evidence="1">Multi-pass membrane protein</topology>
    </subcellularLocation>
</comment>
<protein>
    <submittedName>
        <fullName evidence="8">Uncharacterized protein</fullName>
    </submittedName>
</protein>
<proteinExistence type="inferred from homology"/>
<feature type="compositionally biased region" description="Basic and acidic residues" evidence="6">
    <location>
        <begin position="538"/>
        <end position="551"/>
    </location>
</feature>
<evidence type="ECO:0000256" key="4">
    <source>
        <dbReference type="ARBA" id="ARBA00022989"/>
    </source>
</evidence>
<keyword evidence="5 7" id="KW-0472">Membrane</keyword>
<evidence type="ECO:0000256" key="2">
    <source>
        <dbReference type="ARBA" id="ARBA00009773"/>
    </source>
</evidence>
<dbReference type="GO" id="GO:0016020">
    <property type="term" value="C:membrane"/>
    <property type="evidence" value="ECO:0007669"/>
    <property type="project" value="UniProtKB-SubCell"/>
</dbReference>
<dbReference type="PANTHER" id="PTHR21716">
    <property type="entry name" value="TRANSMEMBRANE PROTEIN"/>
    <property type="match status" value="1"/>
</dbReference>
<evidence type="ECO:0000256" key="3">
    <source>
        <dbReference type="ARBA" id="ARBA00022692"/>
    </source>
</evidence>
<feature type="transmembrane region" description="Helical" evidence="7">
    <location>
        <begin position="164"/>
        <end position="187"/>
    </location>
</feature>
<feature type="transmembrane region" description="Helical" evidence="7">
    <location>
        <begin position="31"/>
        <end position="51"/>
    </location>
</feature>
<gene>
    <name evidence="8" type="ORF">CTOB1V02_LOCUS4349</name>
</gene>